<reference evidence="3 4" key="1">
    <citation type="submission" date="2019-03" db="EMBL/GenBank/DDBJ databases">
        <title>Rhodosporidium diobovatum UCD-FST 08-225 genome sequencing, assembly, and annotation.</title>
        <authorList>
            <person name="Fakankun I.U."/>
            <person name="Fristensky B."/>
            <person name="Levin D.B."/>
        </authorList>
    </citation>
    <scope>NUCLEOTIDE SEQUENCE [LARGE SCALE GENOMIC DNA]</scope>
    <source>
        <strain evidence="3 4">UCD-FST 08-225</strain>
    </source>
</reference>
<dbReference type="SUPFAM" id="SSF48150">
    <property type="entry name" value="DNA-glycosylase"/>
    <property type="match status" value="1"/>
</dbReference>
<evidence type="ECO:0000256" key="1">
    <source>
        <dbReference type="SAM" id="MobiDB-lite"/>
    </source>
</evidence>
<dbReference type="OrthoDB" id="5607at2759"/>
<dbReference type="EMBL" id="SOZI01000093">
    <property type="protein sequence ID" value="TNY19503.1"/>
    <property type="molecule type" value="Genomic_DNA"/>
</dbReference>
<dbReference type="PANTHER" id="PTHR47203">
    <property type="match status" value="1"/>
</dbReference>
<dbReference type="Gene3D" id="1.10.340.30">
    <property type="entry name" value="Hypothetical protein, domain 2"/>
    <property type="match status" value="1"/>
</dbReference>
<dbReference type="Pfam" id="PF00730">
    <property type="entry name" value="HhH-GPD"/>
    <property type="match status" value="1"/>
</dbReference>
<evidence type="ECO:0000259" key="2">
    <source>
        <dbReference type="SMART" id="SM00478"/>
    </source>
</evidence>
<gene>
    <name evidence="3" type="ORF">DMC30DRAFT_400179</name>
</gene>
<dbReference type="STRING" id="5288.A0A5C5FRP8"/>
<dbReference type="CDD" id="cd00056">
    <property type="entry name" value="ENDO3c"/>
    <property type="match status" value="1"/>
</dbReference>
<name>A0A5C5FRP8_9BASI</name>
<organism evidence="3 4">
    <name type="scientific">Rhodotorula diobovata</name>
    <dbReference type="NCBI Taxonomy" id="5288"/>
    <lineage>
        <taxon>Eukaryota</taxon>
        <taxon>Fungi</taxon>
        <taxon>Dikarya</taxon>
        <taxon>Basidiomycota</taxon>
        <taxon>Pucciniomycotina</taxon>
        <taxon>Microbotryomycetes</taxon>
        <taxon>Sporidiobolales</taxon>
        <taxon>Sporidiobolaceae</taxon>
        <taxon>Rhodotorula</taxon>
    </lineage>
</organism>
<dbReference type="Proteomes" id="UP000311382">
    <property type="component" value="Unassembled WGS sequence"/>
</dbReference>
<dbReference type="GO" id="GO:0006285">
    <property type="term" value="P:base-excision repair, AP site formation"/>
    <property type="evidence" value="ECO:0007669"/>
    <property type="project" value="UniProtKB-ARBA"/>
</dbReference>
<feature type="domain" description="HhH-GPD" evidence="2">
    <location>
        <begin position="145"/>
        <end position="319"/>
    </location>
</feature>
<dbReference type="InterPro" id="IPR003265">
    <property type="entry name" value="HhH-GPD_domain"/>
</dbReference>
<dbReference type="AlphaFoldDB" id="A0A5C5FRP8"/>
<dbReference type="SMART" id="SM00478">
    <property type="entry name" value="ENDO3c"/>
    <property type="match status" value="1"/>
</dbReference>
<sequence length="332" mass="35432">MPAITARRTRSAAAASPPKTAAATAAPTRQTPDDDDDIKPASTSTPRKGKAKKEEPPAPQAPVGVAPLSASALKKQALYTAAREAGTPFPHWARPTPQEAQEVCDLLGSVHGVPERPKVLVDKEDAPAGCGQVPSVLDALVRTILSQNTSSKNSTAAKQSMDAVYGRANYRGVLDGGEAKLEDAIRCGGLSKNKSKAIIGVLNRIEERNVHEKGLKPGEGELSLDFLHGLSDDDAMRFLVSQDLVGPKTASCVLLFCLCRDSFAVDTHVHRITQSLGWLPPNGSVHKVVEGEDKPVRVTSTTQPPTRDQTFYHLDHRALPLFSLSPHGPSFP</sequence>
<dbReference type="PANTHER" id="PTHR47203:SF1">
    <property type="entry name" value="HYPOTHETICAL BASE EXCISION DNA REPAIR PROTEIN (EUROFUNG)"/>
    <property type="match status" value="1"/>
</dbReference>
<protein>
    <submittedName>
        <fullName evidence="3">DNA glycosylase</fullName>
    </submittedName>
</protein>
<dbReference type="InterPro" id="IPR011257">
    <property type="entry name" value="DNA_glycosylase"/>
</dbReference>
<dbReference type="GO" id="GO:0003824">
    <property type="term" value="F:catalytic activity"/>
    <property type="evidence" value="ECO:0007669"/>
    <property type="project" value="InterPro"/>
</dbReference>
<keyword evidence="4" id="KW-1185">Reference proteome</keyword>
<feature type="region of interest" description="Disordered" evidence="1">
    <location>
        <begin position="1"/>
        <end position="65"/>
    </location>
</feature>
<feature type="compositionally biased region" description="Low complexity" evidence="1">
    <location>
        <begin position="1"/>
        <end position="30"/>
    </location>
</feature>
<accession>A0A5C5FRP8</accession>
<comment type="caution">
    <text evidence="3">The sequence shown here is derived from an EMBL/GenBank/DDBJ whole genome shotgun (WGS) entry which is preliminary data.</text>
</comment>
<evidence type="ECO:0000313" key="3">
    <source>
        <dbReference type="EMBL" id="TNY19503.1"/>
    </source>
</evidence>
<proteinExistence type="predicted"/>
<evidence type="ECO:0000313" key="4">
    <source>
        <dbReference type="Proteomes" id="UP000311382"/>
    </source>
</evidence>